<protein>
    <submittedName>
        <fullName evidence="1">Uncharacterized protein</fullName>
    </submittedName>
</protein>
<proteinExistence type="predicted"/>
<dbReference type="EMBL" id="BMAV01021713">
    <property type="protein sequence ID" value="GFY76015.1"/>
    <property type="molecule type" value="Genomic_DNA"/>
</dbReference>
<gene>
    <name evidence="1" type="ORF">TNIN_370331</name>
</gene>
<comment type="caution">
    <text evidence="1">The sequence shown here is derived from an EMBL/GenBank/DDBJ whole genome shotgun (WGS) entry which is preliminary data.</text>
</comment>
<reference evidence="1" key="1">
    <citation type="submission" date="2020-08" db="EMBL/GenBank/DDBJ databases">
        <title>Multicomponent nature underlies the extraordinary mechanical properties of spider dragline silk.</title>
        <authorList>
            <person name="Kono N."/>
            <person name="Nakamura H."/>
            <person name="Mori M."/>
            <person name="Yoshida Y."/>
            <person name="Ohtoshi R."/>
            <person name="Malay A.D."/>
            <person name="Moran D.A.P."/>
            <person name="Tomita M."/>
            <person name="Numata K."/>
            <person name="Arakawa K."/>
        </authorList>
    </citation>
    <scope>NUCLEOTIDE SEQUENCE</scope>
</reference>
<organism evidence="1 2">
    <name type="scientific">Trichonephila inaurata madagascariensis</name>
    <dbReference type="NCBI Taxonomy" id="2747483"/>
    <lineage>
        <taxon>Eukaryota</taxon>
        <taxon>Metazoa</taxon>
        <taxon>Ecdysozoa</taxon>
        <taxon>Arthropoda</taxon>
        <taxon>Chelicerata</taxon>
        <taxon>Arachnida</taxon>
        <taxon>Araneae</taxon>
        <taxon>Araneomorphae</taxon>
        <taxon>Entelegynae</taxon>
        <taxon>Araneoidea</taxon>
        <taxon>Nephilidae</taxon>
        <taxon>Trichonephila</taxon>
        <taxon>Trichonephila inaurata</taxon>
    </lineage>
</organism>
<keyword evidence="2" id="KW-1185">Reference proteome</keyword>
<dbReference type="Proteomes" id="UP000886998">
    <property type="component" value="Unassembled WGS sequence"/>
</dbReference>
<dbReference type="AlphaFoldDB" id="A0A8X6YN15"/>
<name>A0A8X6YN15_9ARAC</name>
<evidence type="ECO:0000313" key="1">
    <source>
        <dbReference type="EMBL" id="GFY76015.1"/>
    </source>
</evidence>
<accession>A0A8X6YN15</accession>
<sequence>MRLIVNVLRLRNWTLGSLNRDLNWKHASATTIGIEPEINRPGHLLHFDTGQNREPFYQFLEFLPNSSMRRLSSISENEQLHSINDVRASNGSYTQFVMSP</sequence>
<evidence type="ECO:0000313" key="2">
    <source>
        <dbReference type="Proteomes" id="UP000886998"/>
    </source>
</evidence>